<protein>
    <submittedName>
        <fullName evidence="7">TM2 domain-containing protein</fullName>
    </submittedName>
</protein>
<dbReference type="RefSeq" id="WP_073250441.1">
    <property type="nucleotide sequence ID" value="NZ_FQVG01000104.1"/>
</dbReference>
<dbReference type="AlphaFoldDB" id="A0A1M5C8D7"/>
<evidence type="ECO:0000256" key="5">
    <source>
        <dbReference type="SAM" id="Phobius"/>
    </source>
</evidence>
<keyword evidence="8" id="KW-1185">Reference proteome</keyword>
<keyword evidence="4 5" id="KW-0472">Membrane</keyword>
<evidence type="ECO:0000256" key="4">
    <source>
        <dbReference type="ARBA" id="ARBA00023136"/>
    </source>
</evidence>
<dbReference type="Pfam" id="PF05154">
    <property type="entry name" value="TM2"/>
    <property type="match status" value="1"/>
</dbReference>
<sequence>MNSKKMKLFIICLFTGFLGGHYFVIGKFKRGFLYFFTFGLFGFGWFYDLIQILIKDDFTKHIQEKDKVAENNKFETVFVHQNNLQQQQYNENKINLNYSWNLFKRVL</sequence>
<gene>
    <name evidence="7" type="ORF">SAMN02746091_02677</name>
</gene>
<proteinExistence type="predicted"/>
<name>A0A1M5C8D7_9CLOT</name>
<accession>A0A1M5C8D7</accession>
<dbReference type="EMBL" id="FQVG01000104">
    <property type="protein sequence ID" value="SHF51019.1"/>
    <property type="molecule type" value="Genomic_DNA"/>
</dbReference>
<keyword evidence="2 5" id="KW-0812">Transmembrane</keyword>
<reference evidence="8" key="1">
    <citation type="submission" date="2016-11" db="EMBL/GenBank/DDBJ databases">
        <authorList>
            <person name="Varghese N."/>
            <person name="Submissions S."/>
        </authorList>
    </citation>
    <scope>NUCLEOTIDE SEQUENCE [LARGE SCALE GENOMIC DNA]</scope>
    <source>
        <strain evidence="8">DSM 10124</strain>
    </source>
</reference>
<evidence type="ECO:0000256" key="3">
    <source>
        <dbReference type="ARBA" id="ARBA00022989"/>
    </source>
</evidence>
<evidence type="ECO:0000313" key="8">
    <source>
        <dbReference type="Proteomes" id="UP000184423"/>
    </source>
</evidence>
<feature type="transmembrane region" description="Helical" evidence="5">
    <location>
        <begin position="7"/>
        <end position="25"/>
    </location>
</feature>
<keyword evidence="3 5" id="KW-1133">Transmembrane helix</keyword>
<evidence type="ECO:0000313" key="7">
    <source>
        <dbReference type="EMBL" id="SHF51019.1"/>
    </source>
</evidence>
<evidence type="ECO:0000259" key="6">
    <source>
        <dbReference type="Pfam" id="PF05154"/>
    </source>
</evidence>
<dbReference type="InterPro" id="IPR007829">
    <property type="entry name" value="TM2"/>
</dbReference>
<evidence type="ECO:0000256" key="2">
    <source>
        <dbReference type="ARBA" id="ARBA00022692"/>
    </source>
</evidence>
<organism evidence="7 8">
    <name type="scientific">Caloramator proteoclasticus DSM 10124</name>
    <dbReference type="NCBI Taxonomy" id="1121262"/>
    <lineage>
        <taxon>Bacteria</taxon>
        <taxon>Bacillati</taxon>
        <taxon>Bacillota</taxon>
        <taxon>Clostridia</taxon>
        <taxon>Eubacteriales</taxon>
        <taxon>Clostridiaceae</taxon>
        <taxon>Caloramator</taxon>
    </lineage>
</organism>
<feature type="domain" description="TM2" evidence="6">
    <location>
        <begin position="4"/>
        <end position="50"/>
    </location>
</feature>
<dbReference type="GO" id="GO:0016020">
    <property type="term" value="C:membrane"/>
    <property type="evidence" value="ECO:0007669"/>
    <property type="project" value="UniProtKB-SubCell"/>
</dbReference>
<dbReference type="Proteomes" id="UP000184423">
    <property type="component" value="Unassembled WGS sequence"/>
</dbReference>
<evidence type="ECO:0000256" key="1">
    <source>
        <dbReference type="ARBA" id="ARBA00004141"/>
    </source>
</evidence>
<feature type="transmembrane region" description="Helical" evidence="5">
    <location>
        <begin position="31"/>
        <end position="50"/>
    </location>
</feature>
<comment type="subcellular location">
    <subcellularLocation>
        <location evidence="1">Membrane</location>
        <topology evidence="1">Multi-pass membrane protein</topology>
    </subcellularLocation>
</comment>